<keyword evidence="2" id="KW-1133">Transmembrane helix</keyword>
<keyword evidence="2" id="KW-0472">Membrane</keyword>
<sequence>MNERHSFSITNFVLGGAMVGFAVLARYGTGRRPAAEWPWFLGFVMVALGISLVLGALRTEGDEQDPREVGTSEAAISGMAETSQEFQSHGPTESTETSE</sequence>
<feature type="compositionally biased region" description="Polar residues" evidence="1">
    <location>
        <begin position="80"/>
        <end position="99"/>
    </location>
</feature>
<gene>
    <name evidence="3" type="ORF">MNBD_ACTINO02-2128</name>
</gene>
<evidence type="ECO:0000256" key="1">
    <source>
        <dbReference type="SAM" id="MobiDB-lite"/>
    </source>
</evidence>
<name>A0A3B0SJS7_9ZZZZ</name>
<evidence type="ECO:0000256" key="2">
    <source>
        <dbReference type="SAM" id="Phobius"/>
    </source>
</evidence>
<dbReference type="AlphaFoldDB" id="A0A3B0SJS7"/>
<feature type="transmembrane region" description="Helical" evidence="2">
    <location>
        <begin position="7"/>
        <end position="25"/>
    </location>
</feature>
<reference evidence="3" key="1">
    <citation type="submission" date="2018-06" db="EMBL/GenBank/DDBJ databases">
        <authorList>
            <person name="Zhirakovskaya E."/>
        </authorList>
    </citation>
    <scope>NUCLEOTIDE SEQUENCE</scope>
</reference>
<dbReference type="EMBL" id="UOEK01000289">
    <property type="protein sequence ID" value="VAW04463.1"/>
    <property type="molecule type" value="Genomic_DNA"/>
</dbReference>
<feature type="transmembrane region" description="Helical" evidence="2">
    <location>
        <begin position="37"/>
        <end position="57"/>
    </location>
</feature>
<accession>A0A3B0SJS7</accession>
<protein>
    <submittedName>
        <fullName evidence="3">Uncharacterized protein</fullName>
    </submittedName>
</protein>
<evidence type="ECO:0000313" key="3">
    <source>
        <dbReference type="EMBL" id="VAW04463.1"/>
    </source>
</evidence>
<feature type="compositionally biased region" description="Basic and acidic residues" evidence="1">
    <location>
        <begin position="60"/>
        <end position="70"/>
    </location>
</feature>
<keyword evidence="2" id="KW-0812">Transmembrane</keyword>
<proteinExistence type="predicted"/>
<organism evidence="3">
    <name type="scientific">hydrothermal vent metagenome</name>
    <dbReference type="NCBI Taxonomy" id="652676"/>
    <lineage>
        <taxon>unclassified sequences</taxon>
        <taxon>metagenomes</taxon>
        <taxon>ecological metagenomes</taxon>
    </lineage>
</organism>
<feature type="region of interest" description="Disordered" evidence="1">
    <location>
        <begin position="60"/>
        <end position="99"/>
    </location>
</feature>